<evidence type="ECO:0000256" key="8">
    <source>
        <dbReference type="ARBA" id="ARBA00022722"/>
    </source>
</evidence>
<comment type="catalytic activity">
    <reaction evidence="15 17">
        <text>DNA(n) + a 2'-deoxyribonucleoside 5'-triphosphate = DNA(n+1) + diphosphate</text>
        <dbReference type="Rhea" id="RHEA:22508"/>
        <dbReference type="Rhea" id="RHEA-COMP:17339"/>
        <dbReference type="Rhea" id="RHEA-COMP:17340"/>
        <dbReference type="ChEBI" id="CHEBI:33019"/>
        <dbReference type="ChEBI" id="CHEBI:61560"/>
        <dbReference type="ChEBI" id="CHEBI:173112"/>
        <dbReference type="EC" id="2.7.7.7"/>
    </reaction>
</comment>
<dbReference type="FunFam" id="1.10.150.20:FF:000002">
    <property type="entry name" value="DNA polymerase I"/>
    <property type="match status" value="1"/>
</dbReference>
<dbReference type="CDD" id="cd09898">
    <property type="entry name" value="H3TH_53EXO"/>
    <property type="match status" value="1"/>
</dbReference>
<keyword evidence="12 17" id="KW-0239">DNA-directed DNA polymerase</keyword>
<dbReference type="NCBIfam" id="TIGR00593">
    <property type="entry name" value="pola"/>
    <property type="match status" value="1"/>
</dbReference>
<dbReference type="CDD" id="cd09859">
    <property type="entry name" value="PIN_53EXO"/>
    <property type="match status" value="1"/>
</dbReference>
<dbReference type="InterPro" id="IPR001098">
    <property type="entry name" value="DNA-dir_DNA_pol_A_palm_dom"/>
</dbReference>
<keyword evidence="11 17" id="KW-0269">Exonuclease</keyword>
<evidence type="ECO:0000256" key="7">
    <source>
        <dbReference type="ARBA" id="ARBA00022705"/>
    </source>
</evidence>
<dbReference type="InterPro" id="IPR020045">
    <property type="entry name" value="DNA_polI_H3TH"/>
</dbReference>
<dbReference type="FunFam" id="3.30.420.10:FF:000026">
    <property type="entry name" value="DNA polymerase I"/>
    <property type="match status" value="1"/>
</dbReference>
<evidence type="ECO:0000256" key="5">
    <source>
        <dbReference type="ARBA" id="ARBA00022679"/>
    </source>
</evidence>
<comment type="similarity">
    <text evidence="1 17">Belongs to the DNA polymerase type-A family.</text>
</comment>
<keyword evidence="8" id="KW-0540">Nuclease</keyword>
<dbReference type="Gene3D" id="1.20.1060.10">
    <property type="entry name" value="Taq DNA Polymerase, Chain T, domain 4"/>
    <property type="match status" value="1"/>
</dbReference>
<evidence type="ECO:0000259" key="20">
    <source>
        <dbReference type="SMART" id="SM00482"/>
    </source>
</evidence>
<comment type="caution">
    <text evidence="21">The sequence shown here is derived from an EMBL/GenBank/DDBJ whole genome shotgun (WGS) entry which is preliminary data.</text>
</comment>
<evidence type="ECO:0000256" key="13">
    <source>
        <dbReference type="ARBA" id="ARBA00023125"/>
    </source>
</evidence>
<dbReference type="InterPro" id="IPR008918">
    <property type="entry name" value="HhH2"/>
</dbReference>
<feature type="domain" description="DNA-directed DNA polymerase family A palm" evidence="20">
    <location>
        <begin position="675"/>
        <end position="881"/>
    </location>
</feature>
<dbReference type="EC" id="2.7.7.7" evidence="3 16"/>
<dbReference type="AlphaFoldDB" id="A0A323V0I6"/>
<protein>
    <recommendedName>
        <fullName evidence="4 16">DNA polymerase I</fullName>
        <ecNumber evidence="3 16">2.7.7.7</ecNumber>
    </recommendedName>
</protein>
<dbReference type="InterPro" id="IPR002562">
    <property type="entry name" value="3'-5'_exonuclease_dom"/>
</dbReference>
<evidence type="ECO:0000259" key="19">
    <source>
        <dbReference type="SMART" id="SM00475"/>
    </source>
</evidence>
<dbReference type="FunFam" id="1.10.150.20:FF:000003">
    <property type="entry name" value="DNA polymerase I"/>
    <property type="match status" value="1"/>
</dbReference>
<dbReference type="InterPro" id="IPR029060">
    <property type="entry name" value="PIN-like_dom_sf"/>
</dbReference>
<dbReference type="InterPro" id="IPR002421">
    <property type="entry name" value="5-3_exonuclease"/>
</dbReference>
<dbReference type="SUPFAM" id="SSF88723">
    <property type="entry name" value="PIN domain-like"/>
    <property type="match status" value="1"/>
</dbReference>
<evidence type="ECO:0000256" key="2">
    <source>
        <dbReference type="ARBA" id="ARBA00011541"/>
    </source>
</evidence>
<dbReference type="SUPFAM" id="SSF53098">
    <property type="entry name" value="Ribonuclease H-like"/>
    <property type="match status" value="1"/>
</dbReference>
<dbReference type="Gene3D" id="1.10.150.20">
    <property type="entry name" value="5' to 3' exonuclease, C-terminal subdomain"/>
    <property type="match status" value="2"/>
</dbReference>
<evidence type="ECO:0000256" key="3">
    <source>
        <dbReference type="ARBA" id="ARBA00012417"/>
    </source>
</evidence>
<dbReference type="PANTHER" id="PTHR10133">
    <property type="entry name" value="DNA POLYMERASE I"/>
    <property type="match status" value="1"/>
</dbReference>
<dbReference type="InterPro" id="IPR036279">
    <property type="entry name" value="5-3_exonuclease_C_sf"/>
</dbReference>
<evidence type="ECO:0000256" key="6">
    <source>
        <dbReference type="ARBA" id="ARBA00022695"/>
    </source>
</evidence>
<dbReference type="OrthoDB" id="9806424at2"/>
<dbReference type="Pfam" id="PF02739">
    <property type="entry name" value="5_3_exonuc_N"/>
    <property type="match status" value="1"/>
</dbReference>
<keyword evidence="10 17" id="KW-0378">Hydrolase</keyword>
<comment type="subunit">
    <text evidence="2">Single-chain monomer with multiple functions.</text>
</comment>
<evidence type="ECO:0000256" key="17">
    <source>
        <dbReference type="RuleBase" id="RU004460"/>
    </source>
</evidence>
<dbReference type="SMART" id="SM00279">
    <property type="entry name" value="HhH2"/>
    <property type="match status" value="1"/>
</dbReference>
<evidence type="ECO:0000256" key="11">
    <source>
        <dbReference type="ARBA" id="ARBA00022839"/>
    </source>
</evidence>
<dbReference type="Pfam" id="PF01612">
    <property type="entry name" value="DNA_pol_A_exo1"/>
    <property type="match status" value="1"/>
</dbReference>
<reference evidence="21 22" key="1">
    <citation type="submission" date="2018-06" db="EMBL/GenBank/DDBJ databases">
        <title>Azoarcus communis strain SWub3 genome.</title>
        <authorList>
            <person name="Zorraquino Salvo V."/>
            <person name="Toubiana D."/>
            <person name="Blumwald E."/>
        </authorList>
    </citation>
    <scope>NUCLEOTIDE SEQUENCE [LARGE SCALE GENOMIC DNA]</scope>
    <source>
        <strain evidence="21 22">SWub3</strain>
    </source>
</reference>
<dbReference type="Proteomes" id="UP000248259">
    <property type="component" value="Unassembled WGS sequence"/>
</dbReference>
<dbReference type="InterPro" id="IPR036397">
    <property type="entry name" value="RNaseH_sf"/>
</dbReference>
<dbReference type="GO" id="GO:0003677">
    <property type="term" value="F:DNA binding"/>
    <property type="evidence" value="ECO:0007669"/>
    <property type="project" value="UniProtKB-UniRule"/>
</dbReference>
<dbReference type="Pfam" id="PF00476">
    <property type="entry name" value="DNA_pol_A"/>
    <property type="match status" value="1"/>
</dbReference>
<dbReference type="InterPro" id="IPR012337">
    <property type="entry name" value="RNaseH-like_sf"/>
</dbReference>
<feature type="domain" description="3'-5' exonuclease" evidence="18">
    <location>
        <begin position="320"/>
        <end position="506"/>
    </location>
</feature>
<dbReference type="Gene3D" id="3.30.420.10">
    <property type="entry name" value="Ribonuclease H-like superfamily/Ribonuclease H"/>
    <property type="match status" value="1"/>
</dbReference>
<evidence type="ECO:0000256" key="4">
    <source>
        <dbReference type="ARBA" id="ARBA00020311"/>
    </source>
</evidence>
<sequence>MPTLLLVDGSSYLYRAFHALPDLRNSKGEPTGAIRGVLSMLRRLESDYKAEYRACIFDAKGKTFRDDWYPDYKANRPSMPDDLRAQIEPLHEAVQAEGWPLLSVEGVEADDVIGTLTRQAVERGWEVVISTGDKDLTQLVRPGVRWVNTMSEEVLDSEGVTAKFGVPPERIVDYLALVGDTVDNVPGVEKCGPKTAVKWLTEYGTLDNLVAHADKVGGKVGENLRRHLDFLPLGKRLVTVATDLVLPLQLEDLPARDDDKAALRALYERFEFRGWLRDLGGEAAAGASGQLDLAAVSSRNFAASEPIDPPADPDAHRAAYQSILSWPAFNELLARLMRADLTAFDTETTSLDPMLAKLVGMSFSTAEGEGVYLPLAHRGADAPEQLPLAEVLDRLKPWLESDVHAKVGQNLKYDAHVLLNHGLRLGGVAHDTLLESYVLESDRTHDMDSLAKRHLGLSTIPYTEVCGKGAKQIGFDEVALDRATEYAAEDADITLRLHQRLWPQVQASPALEALYRDIELPTLAVLLDMERTGVLIDPFLLAQHGEELGRRLVDLEREAHQLAGQPFNLGSPKQLGEILFGKLGLPIVKKTATGQPSTDEDVLTQLAEDYPLPKLLLEHRSLAKLKSTYADKLPRMVNPHTGRVHTSFSQATAVTGRLSSSEPNLQNIPIRTAEGRRIRAAFIAPREHLIVSADYSQIELRIMAHLSGDARLLEAFAKGEDVHRATAAEVFGVTPGEVSSEQRRYAKVINFGLIYGMSAHGLAKNLGIERAAAQAWIDRYFARYPGVADYMERIKAEAKDLGYVETVFGRRLHLPDIRASQVGRRQAAERSAINAPMQGTAADLIKKSMIVVHRWLAGSSLNSRLVLQVHDELVLEVPEAELEVVRGELPRLMAGVAQLAVPLLVEVGAGANWDEAH</sequence>
<dbReference type="GO" id="GO:0003887">
    <property type="term" value="F:DNA-directed DNA polymerase activity"/>
    <property type="evidence" value="ECO:0007669"/>
    <property type="project" value="UniProtKB-UniRule"/>
</dbReference>
<dbReference type="RefSeq" id="WP_110522505.1">
    <property type="nucleotide sequence ID" value="NZ_QKOE01000001.1"/>
</dbReference>
<dbReference type="Gene3D" id="3.30.70.370">
    <property type="match status" value="1"/>
</dbReference>
<dbReference type="GO" id="GO:0006302">
    <property type="term" value="P:double-strand break repair"/>
    <property type="evidence" value="ECO:0007669"/>
    <property type="project" value="TreeGrafter"/>
</dbReference>
<evidence type="ECO:0000256" key="16">
    <source>
        <dbReference type="NCBIfam" id="TIGR00593"/>
    </source>
</evidence>
<dbReference type="SUPFAM" id="SSF47807">
    <property type="entry name" value="5' to 3' exonuclease, C-terminal subdomain"/>
    <property type="match status" value="1"/>
</dbReference>
<evidence type="ECO:0000259" key="18">
    <source>
        <dbReference type="SMART" id="SM00474"/>
    </source>
</evidence>
<dbReference type="EMBL" id="QKOE01000001">
    <property type="protein sequence ID" value="PZA18204.1"/>
    <property type="molecule type" value="Genomic_DNA"/>
</dbReference>
<gene>
    <name evidence="17" type="primary">polA</name>
    <name evidence="21" type="ORF">DNK49_01295</name>
</gene>
<accession>A0A323V0I6</accession>
<dbReference type="InterPro" id="IPR019760">
    <property type="entry name" value="DNA-dir_DNA_pol_A_CS"/>
</dbReference>
<dbReference type="SMART" id="SM00482">
    <property type="entry name" value="POLAc"/>
    <property type="match status" value="1"/>
</dbReference>
<evidence type="ECO:0000256" key="9">
    <source>
        <dbReference type="ARBA" id="ARBA00022763"/>
    </source>
</evidence>
<keyword evidence="5 17" id="KW-0808">Transferase</keyword>
<dbReference type="Gene3D" id="3.40.50.1010">
    <property type="entry name" value="5'-nuclease"/>
    <property type="match status" value="1"/>
</dbReference>
<keyword evidence="14 17" id="KW-0234">DNA repair</keyword>
<name>A0A323V0I6_9RHOO</name>
<keyword evidence="22" id="KW-1185">Reference proteome</keyword>
<comment type="function">
    <text evidence="17">In addition to polymerase activity, this DNA polymerase exhibits 3'-5' and 5'-3' exonuclease activity.</text>
</comment>
<keyword evidence="13 17" id="KW-0238">DNA-binding</keyword>
<dbReference type="SMART" id="SM00475">
    <property type="entry name" value="53EXOc"/>
    <property type="match status" value="1"/>
</dbReference>
<dbReference type="InterPro" id="IPR020046">
    <property type="entry name" value="5-3_exonucl_a-hlix_arch_N"/>
</dbReference>
<evidence type="ECO:0000256" key="1">
    <source>
        <dbReference type="ARBA" id="ARBA00007705"/>
    </source>
</evidence>
<dbReference type="CDD" id="cd06139">
    <property type="entry name" value="DNA_polA_I_Ecoli_like_exo"/>
    <property type="match status" value="1"/>
</dbReference>
<dbReference type="GO" id="GO:0008409">
    <property type="term" value="F:5'-3' exonuclease activity"/>
    <property type="evidence" value="ECO:0007669"/>
    <property type="project" value="UniProtKB-UniRule"/>
</dbReference>
<evidence type="ECO:0000256" key="14">
    <source>
        <dbReference type="ARBA" id="ARBA00023204"/>
    </source>
</evidence>
<dbReference type="FunFam" id="1.20.1060.10:FF:000001">
    <property type="entry name" value="DNA polymerase I"/>
    <property type="match status" value="1"/>
</dbReference>
<dbReference type="SMART" id="SM00474">
    <property type="entry name" value="35EXOc"/>
    <property type="match status" value="1"/>
</dbReference>
<dbReference type="InterPro" id="IPR018320">
    <property type="entry name" value="DNA_polymerase_1"/>
</dbReference>
<evidence type="ECO:0000256" key="12">
    <source>
        <dbReference type="ARBA" id="ARBA00022932"/>
    </source>
</evidence>
<keyword evidence="9 17" id="KW-0227">DNA damage</keyword>
<evidence type="ECO:0000256" key="15">
    <source>
        <dbReference type="ARBA" id="ARBA00049244"/>
    </source>
</evidence>
<dbReference type="SUPFAM" id="SSF56672">
    <property type="entry name" value="DNA/RNA polymerases"/>
    <property type="match status" value="1"/>
</dbReference>
<dbReference type="InterPro" id="IPR002298">
    <property type="entry name" value="DNA_polymerase_A"/>
</dbReference>
<dbReference type="GO" id="GO:0008408">
    <property type="term" value="F:3'-5' exonuclease activity"/>
    <property type="evidence" value="ECO:0007669"/>
    <property type="project" value="UniProtKB-UniRule"/>
</dbReference>
<dbReference type="GO" id="GO:0006261">
    <property type="term" value="P:DNA-templated DNA replication"/>
    <property type="evidence" value="ECO:0007669"/>
    <property type="project" value="UniProtKB-UniRule"/>
</dbReference>
<dbReference type="CDD" id="cd08637">
    <property type="entry name" value="DNA_pol_A_pol_I_C"/>
    <property type="match status" value="1"/>
</dbReference>
<dbReference type="PANTHER" id="PTHR10133:SF27">
    <property type="entry name" value="DNA POLYMERASE NU"/>
    <property type="match status" value="1"/>
</dbReference>
<dbReference type="PRINTS" id="PR00868">
    <property type="entry name" value="DNAPOLI"/>
</dbReference>
<evidence type="ECO:0000256" key="10">
    <source>
        <dbReference type="ARBA" id="ARBA00022801"/>
    </source>
</evidence>
<feature type="domain" description="5'-3' exonuclease" evidence="19">
    <location>
        <begin position="1"/>
        <end position="256"/>
    </location>
</feature>
<dbReference type="FunFam" id="3.40.50.1010:FF:000001">
    <property type="entry name" value="DNA polymerase I"/>
    <property type="match status" value="1"/>
</dbReference>
<dbReference type="InterPro" id="IPR043502">
    <property type="entry name" value="DNA/RNA_pol_sf"/>
</dbReference>
<keyword evidence="7 17" id="KW-0235">DNA replication</keyword>
<proteinExistence type="inferred from homology"/>
<organism evidence="21 22">
    <name type="scientific">Parazoarcus communis SWub3 = DSM 12120</name>
    <dbReference type="NCBI Taxonomy" id="1121029"/>
    <lineage>
        <taxon>Bacteria</taxon>
        <taxon>Pseudomonadati</taxon>
        <taxon>Pseudomonadota</taxon>
        <taxon>Betaproteobacteria</taxon>
        <taxon>Rhodocyclales</taxon>
        <taxon>Zoogloeaceae</taxon>
        <taxon>Parazoarcus</taxon>
    </lineage>
</organism>
<keyword evidence="6 17" id="KW-0548">Nucleotidyltransferase</keyword>
<dbReference type="PROSITE" id="PS00447">
    <property type="entry name" value="DNA_POLYMERASE_A"/>
    <property type="match status" value="1"/>
</dbReference>
<evidence type="ECO:0000313" key="22">
    <source>
        <dbReference type="Proteomes" id="UP000248259"/>
    </source>
</evidence>
<dbReference type="NCBIfam" id="NF004397">
    <property type="entry name" value="PRK05755.1"/>
    <property type="match status" value="1"/>
</dbReference>
<dbReference type="Pfam" id="PF01367">
    <property type="entry name" value="5_3_exonuc"/>
    <property type="match status" value="1"/>
</dbReference>
<evidence type="ECO:0000313" key="21">
    <source>
        <dbReference type="EMBL" id="PZA18204.1"/>
    </source>
</evidence>